<gene>
    <name evidence="1" type="ORF">A4U43_C07F16040</name>
</gene>
<dbReference type="AlphaFoldDB" id="A0A5P1EEA7"/>
<reference evidence="2" key="1">
    <citation type="journal article" date="2017" name="Nat. Commun.">
        <title>The asparagus genome sheds light on the origin and evolution of a young Y chromosome.</title>
        <authorList>
            <person name="Harkess A."/>
            <person name="Zhou J."/>
            <person name="Xu C."/>
            <person name="Bowers J.E."/>
            <person name="Van der Hulst R."/>
            <person name="Ayyampalayam S."/>
            <person name="Mercati F."/>
            <person name="Riccardi P."/>
            <person name="McKain M.R."/>
            <person name="Kakrana A."/>
            <person name="Tang H."/>
            <person name="Ray J."/>
            <person name="Groenendijk J."/>
            <person name="Arikit S."/>
            <person name="Mathioni S.M."/>
            <person name="Nakano M."/>
            <person name="Shan H."/>
            <person name="Telgmann-Rauber A."/>
            <person name="Kanno A."/>
            <person name="Yue Z."/>
            <person name="Chen H."/>
            <person name="Li W."/>
            <person name="Chen Y."/>
            <person name="Xu X."/>
            <person name="Zhang Y."/>
            <person name="Luo S."/>
            <person name="Chen H."/>
            <person name="Gao J."/>
            <person name="Mao Z."/>
            <person name="Pires J.C."/>
            <person name="Luo M."/>
            <person name="Kudrna D."/>
            <person name="Wing R.A."/>
            <person name="Meyers B.C."/>
            <person name="Yi K."/>
            <person name="Kong H."/>
            <person name="Lavrijsen P."/>
            <person name="Sunseri F."/>
            <person name="Falavigna A."/>
            <person name="Ye Y."/>
            <person name="Leebens-Mack J.H."/>
            <person name="Chen G."/>
        </authorList>
    </citation>
    <scope>NUCLEOTIDE SEQUENCE [LARGE SCALE GENOMIC DNA]</scope>
    <source>
        <strain evidence="2">cv. DH0086</strain>
    </source>
</reference>
<accession>A0A5P1EEA7</accession>
<organism evidence="1 2">
    <name type="scientific">Asparagus officinalis</name>
    <name type="common">Garden asparagus</name>
    <dbReference type="NCBI Taxonomy" id="4686"/>
    <lineage>
        <taxon>Eukaryota</taxon>
        <taxon>Viridiplantae</taxon>
        <taxon>Streptophyta</taxon>
        <taxon>Embryophyta</taxon>
        <taxon>Tracheophyta</taxon>
        <taxon>Spermatophyta</taxon>
        <taxon>Magnoliopsida</taxon>
        <taxon>Liliopsida</taxon>
        <taxon>Asparagales</taxon>
        <taxon>Asparagaceae</taxon>
        <taxon>Asparagoideae</taxon>
        <taxon>Asparagus</taxon>
    </lineage>
</organism>
<evidence type="ECO:0000313" key="1">
    <source>
        <dbReference type="EMBL" id="ONK63517.1"/>
    </source>
</evidence>
<evidence type="ECO:0000313" key="2">
    <source>
        <dbReference type="Proteomes" id="UP000243459"/>
    </source>
</evidence>
<dbReference type="Proteomes" id="UP000243459">
    <property type="component" value="Chromosome 7"/>
</dbReference>
<dbReference type="EMBL" id="CM007387">
    <property type="protein sequence ID" value="ONK63517.1"/>
    <property type="molecule type" value="Genomic_DNA"/>
</dbReference>
<name>A0A5P1EEA7_ASPOF</name>
<proteinExistence type="predicted"/>
<sequence>MAAARITLSLFSTKALVPIIFRRSFQWRPREFPSPFSQQNLVLYLSDRANGGRESSPFPFLNITRVSLRRRSSAFSFDDASDNRPGVDGDGVPLAGGSRHDWACSVFRVTIVVNSGLVLCSYSFCTDLSN</sequence>
<dbReference type="Gramene" id="ONK63517">
    <property type="protein sequence ID" value="ONK63517"/>
    <property type="gene ID" value="A4U43_C07F16040"/>
</dbReference>
<keyword evidence="2" id="KW-1185">Reference proteome</keyword>
<protein>
    <submittedName>
        <fullName evidence="1">Uncharacterized protein</fullName>
    </submittedName>
</protein>